<proteinExistence type="predicted"/>
<keyword evidence="2" id="KW-0472">Membrane</keyword>
<feature type="compositionally biased region" description="Basic residues" evidence="1">
    <location>
        <begin position="24"/>
        <end position="34"/>
    </location>
</feature>
<comment type="caution">
    <text evidence="3">The sequence shown here is derived from an EMBL/GenBank/DDBJ whole genome shotgun (WGS) entry which is preliminary data.</text>
</comment>
<evidence type="ECO:0000256" key="1">
    <source>
        <dbReference type="SAM" id="MobiDB-lite"/>
    </source>
</evidence>
<feature type="region of interest" description="Disordered" evidence="1">
    <location>
        <begin position="1"/>
        <end position="35"/>
    </location>
</feature>
<feature type="transmembrane region" description="Helical" evidence="2">
    <location>
        <begin position="127"/>
        <end position="150"/>
    </location>
</feature>
<organism evidence="3 4">
    <name type="scientific">Blastococcus xanthinilyticus</name>
    <dbReference type="NCBI Taxonomy" id="1564164"/>
    <lineage>
        <taxon>Bacteria</taxon>
        <taxon>Bacillati</taxon>
        <taxon>Actinomycetota</taxon>
        <taxon>Actinomycetes</taxon>
        <taxon>Geodermatophilales</taxon>
        <taxon>Geodermatophilaceae</taxon>
        <taxon>Blastococcus</taxon>
    </lineage>
</organism>
<dbReference type="InterPro" id="IPR009324">
    <property type="entry name" value="DUF981"/>
</dbReference>
<feature type="transmembrane region" description="Helical" evidence="2">
    <location>
        <begin position="96"/>
        <end position="115"/>
    </location>
</feature>
<dbReference type="AlphaFoldDB" id="A0A5S5CVP9"/>
<gene>
    <name evidence="3" type="ORF">BD833_106257</name>
</gene>
<evidence type="ECO:0000313" key="3">
    <source>
        <dbReference type="EMBL" id="TYP87665.1"/>
    </source>
</evidence>
<dbReference type="Pfam" id="PF06168">
    <property type="entry name" value="DUF981"/>
    <property type="match status" value="1"/>
</dbReference>
<dbReference type="Proteomes" id="UP000322499">
    <property type="component" value="Unassembled WGS sequence"/>
</dbReference>
<keyword evidence="2" id="KW-1133">Transmembrane helix</keyword>
<feature type="transmembrane region" description="Helical" evidence="2">
    <location>
        <begin position="162"/>
        <end position="184"/>
    </location>
</feature>
<dbReference type="EMBL" id="VNHW01000006">
    <property type="protein sequence ID" value="TYP87665.1"/>
    <property type="molecule type" value="Genomic_DNA"/>
</dbReference>
<evidence type="ECO:0000256" key="2">
    <source>
        <dbReference type="SAM" id="Phobius"/>
    </source>
</evidence>
<accession>A0A5S5CVP9</accession>
<protein>
    <submittedName>
        <fullName evidence="3">Uncharacterized protein DUF981</fullName>
    </submittedName>
</protein>
<evidence type="ECO:0000313" key="4">
    <source>
        <dbReference type="Proteomes" id="UP000322499"/>
    </source>
</evidence>
<keyword evidence="4" id="KW-1185">Reference proteome</keyword>
<feature type="transmembrane region" description="Helical" evidence="2">
    <location>
        <begin position="204"/>
        <end position="226"/>
    </location>
</feature>
<sequence>MVPSGAAVRSDVGRATGTRDATIHRGRPAGRRTVHPADLRFPPVAARLARPAAGQTLPVGFRDGARRLPWWTVTGGHTPPRRTRTLTIDWNQLPTYNTIMSVAAGAGLLLVALLGRQLLKDPCDVRLDGYALAFGVLGVILTLTGAHMTLTWPLAPTFPFDNIIFGEPALAFGVLMLGAAVHLWRRGRVLLESADPVAGFARDYLPLSVFVVGMGLGAFGIAVAGVNYTVFAAPPAEPIAGEFADAPMLEAVFISGPTSWWASARCSSRWCCAPAGWAR</sequence>
<keyword evidence="2" id="KW-0812">Transmembrane</keyword>
<name>A0A5S5CVP9_9ACTN</name>
<reference evidence="3 4" key="1">
    <citation type="submission" date="2019-07" db="EMBL/GenBank/DDBJ databases">
        <title>Genomic Encyclopedia of Archaeal and Bacterial Type Strains, Phase II (KMG-II): from individual species to whole genera.</title>
        <authorList>
            <person name="Goeker M."/>
        </authorList>
    </citation>
    <scope>NUCLEOTIDE SEQUENCE [LARGE SCALE GENOMIC DNA]</scope>
    <source>
        <strain evidence="3 4">DSM 46842</strain>
    </source>
</reference>